<feature type="signal peptide" evidence="1">
    <location>
        <begin position="1"/>
        <end position="22"/>
    </location>
</feature>
<organism evidence="2 3">
    <name type="scientific">Craurococcus roseus</name>
    <dbReference type="NCBI Taxonomy" id="77585"/>
    <lineage>
        <taxon>Bacteria</taxon>
        <taxon>Pseudomonadati</taxon>
        <taxon>Pseudomonadota</taxon>
        <taxon>Alphaproteobacteria</taxon>
        <taxon>Acetobacterales</taxon>
        <taxon>Acetobacteraceae</taxon>
        <taxon>Craurococcus</taxon>
    </lineage>
</organism>
<name>A0ABP3PNA9_9PROT</name>
<keyword evidence="1" id="KW-0732">Signal</keyword>
<dbReference type="Proteomes" id="UP001501588">
    <property type="component" value="Unassembled WGS sequence"/>
</dbReference>
<reference evidence="3" key="1">
    <citation type="journal article" date="2019" name="Int. J. Syst. Evol. Microbiol.">
        <title>The Global Catalogue of Microorganisms (GCM) 10K type strain sequencing project: providing services to taxonomists for standard genome sequencing and annotation.</title>
        <authorList>
            <consortium name="The Broad Institute Genomics Platform"/>
            <consortium name="The Broad Institute Genome Sequencing Center for Infectious Disease"/>
            <person name="Wu L."/>
            <person name="Ma J."/>
        </authorList>
    </citation>
    <scope>NUCLEOTIDE SEQUENCE [LARGE SCALE GENOMIC DNA]</scope>
    <source>
        <strain evidence="3">JCM 9933</strain>
    </source>
</reference>
<dbReference type="EMBL" id="BAAAFZ010000002">
    <property type="protein sequence ID" value="GAA0566806.1"/>
    <property type="molecule type" value="Genomic_DNA"/>
</dbReference>
<gene>
    <name evidence="2" type="ORF">GCM10009416_01010</name>
</gene>
<keyword evidence="3" id="KW-1185">Reference proteome</keyword>
<comment type="caution">
    <text evidence="2">The sequence shown here is derived from an EMBL/GenBank/DDBJ whole genome shotgun (WGS) entry which is preliminary data.</text>
</comment>
<proteinExistence type="predicted"/>
<dbReference type="RefSeq" id="WP_343893166.1">
    <property type="nucleotide sequence ID" value="NZ_BAAAFZ010000002.1"/>
</dbReference>
<feature type="chain" id="PRO_5045748582" evidence="1">
    <location>
        <begin position="23"/>
        <end position="122"/>
    </location>
</feature>
<sequence>MPKGFVVVVCSLAVIAAAAALADEDYSAWPLLRRSFPSTGGGGVVIGEYDPVIEGDRCRTAFTATLPDGQVFRNVAEFRAVPAPGGTLCTDGRWHAQDGGGASGTTPFRVFFGADGVRCGSP</sequence>
<evidence type="ECO:0000313" key="2">
    <source>
        <dbReference type="EMBL" id="GAA0566806.1"/>
    </source>
</evidence>
<evidence type="ECO:0000313" key="3">
    <source>
        <dbReference type="Proteomes" id="UP001501588"/>
    </source>
</evidence>
<evidence type="ECO:0000256" key="1">
    <source>
        <dbReference type="SAM" id="SignalP"/>
    </source>
</evidence>
<protein>
    <submittedName>
        <fullName evidence="2">Uncharacterized protein</fullName>
    </submittedName>
</protein>
<accession>A0ABP3PNA9</accession>